<dbReference type="PANTHER" id="PTHR43107">
    <property type="entry name" value="LONG-CHAIN FATTY ACID TRANSPORT PROTEIN"/>
    <property type="match status" value="1"/>
</dbReference>
<keyword evidence="3" id="KW-0547">Nucleotide-binding</keyword>
<reference evidence="6" key="1">
    <citation type="submission" date="2023-06" db="EMBL/GenBank/DDBJ databases">
        <title>Genomic of Agaribacillus aureum.</title>
        <authorList>
            <person name="Wang G."/>
        </authorList>
    </citation>
    <scope>NUCLEOTIDE SEQUENCE</scope>
    <source>
        <strain evidence="6">BMA12</strain>
    </source>
</reference>
<sequence length="609" mass="69457">MHRNENINRIRLIRLLLKILPLVPRAFSIFKHVNKALKIKNEDKLSIGGVLEENAIKFGHKNAMLFEDRIYTHRQFNAIVNQYANYFLSAGLGRGQVVILYLENGPEMLFLVAALAKLGAIASLINANQKGEALVHSIHLDPGSHFVVDETLLPRFKEIKDKIRTTIPNKFYWLENTGRNACPRGYIDLQKEVANHQQHNPFTTRSIVTEERFANIFTSGTTGLPKAAIQTHRKWMQLYYWFGKVNMNLCSHDVIYVPIPFFHSNALMIAWASAAASGAALAIRRKYSTTGFWKDIKKFQATAFIYIGEICRYLLNSPVSEEEKQHKVRKIVGNGLRPGIWKDFKKRFGINTVIEFYGAAEGNIAFTNTFNMDNTVGWTPARYAIVKYDVKEGRPTISRQGFFERVKVGEAGLLLSHVNSNTPLLGYVKGEDTEKKVFRNVFEKGDIWFNTGDLIRDIGYRHVQFVDRLGDTFRWKGENVSTTEVEKIVNRVQGVLLSTVYGVKIPGTDGRAGMVAIQTACQWSEGDLGKFLVALREELPTYAIPVFVRFCKTFETTATQKIKKTSLKEEAYNINCLKDEIFILLPRTGSYVRLDKTIYRGINNHQYEF</sequence>
<dbReference type="RefSeq" id="WP_346756339.1">
    <property type="nucleotide sequence ID" value="NZ_JAUJEB010000001.1"/>
</dbReference>
<keyword evidence="2 6" id="KW-0436">Ligase</keyword>
<evidence type="ECO:0000256" key="2">
    <source>
        <dbReference type="ARBA" id="ARBA00022598"/>
    </source>
</evidence>
<dbReference type="Gene3D" id="3.40.50.12780">
    <property type="entry name" value="N-terminal domain of ligase-like"/>
    <property type="match status" value="1"/>
</dbReference>
<organism evidence="6 7">
    <name type="scientific">Agaribacillus aureus</name>
    <dbReference type="NCBI Taxonomy" id="3051825"/>
    <lineage>
        <taxon>Bacteria</taxon>
        <taxon>Pseudomonadati</taxon>
        <taxon>Bacteroidota</taxon>
        <taxon>Cytophagia</taxon>
        <taxon>Cytophagales</taxon>
        <taxon>Splendidivirgaceae</taxon>
        <taxon>Agaribacillus</taxon>
    </lineage>
</organism>
<keyword evidence="4" id="KW-0067">ATP-binding</keyword>
<proteinExistence type="inferred from homology"/>
<dbReference type="InterPro" id="IPR000873">
    <property type="entry name" value="AMP-dep_synth/lig_dom"/>
</dbReference>
<evidence type="ECO:0000259" key="5">
    <source>
        <dbReference type="Pfam" id="PF00501"/>
    </source>
</evidence>
<dbReference type="InterPro" id="IPR042099">
    <property type="entry name" value="ANL_N_sf"/>
</dbReference>
<gene>
    <name evidence="6" type="ORF">QQ020_03050</name>
</gene>
<dbReference type="EC" id="6.2.1.3" evidence="6"/>
<protein>
    <submittedName>
        <fullName evidence="6">Long-chain-acyl-CoA synthetase</fullName>
        <ecNumber evidence="6">6.2.1.3</ecNumber>
    </submittedName>
</protein>
<dbReference type="InterPro" id="IPR045851">
    <property type="entry name" value="AMP-bd_C_sf"/>
</dbReference>
<evidence type="ECO:0000313" key="7">
    <source>
        <dbReference type="Proteomes" id="UP001172083"/>
    </source>
</evidence>
<dbReference type="NCBIfam" id="NF006134">
    <property type="entry name" value="PRK08279.1"/>
    <property type="match status" value="1"/>
</dbReference>
<name>A0ABT8KZY7_9BACT</name>
<dbReference type="Pfam" id="PF00501">
    <property type="entry name" value="AMP-binding"/>
    <property type="match status" value="1"/>
</dbReference>
<evidence type="ECO:0000313" key="6">
    <source>
        <dbReference type="EMBL" id="MDN5211003.1"/>
    </source>
</evidence>
<comment type="caution">
    <text evidence="6">The sequence shown here is derived from an EMBL/GenBank/DDBJ whole genome shotgun (WGS) entry which is preliminary data.</text>
</comment>
<dbReference type="Gene3D" id="3.30.300.30">
    <property type="match status" value="1"/>
</dbReference>
<dbReference type="EMBL" id="JAUJEB010000001">
    <property type="protein sequence ID" value="MDN5211003.1"/>
    <property type="molecule type" value="Genomic_DNA"/>
</dbReference>
<accession>A0ABT8KZY7</accession>
<dbReference type="GO" id="GO:0004467">
    <property type="term" value="F:long-chain fatty acid-CoA ligase activity"/>
    <property type="evidence" value="ECO:0007669"/>
    <property type="project" value="UniProtKB-EC"/>
</dbReference>
<comment type="similarity">
    <text evidence="1">Belongs to the ATP-dependent AMP-binding enzyme family.</text>
</comment>
<dbReference type="SUPFAM" id="SSF56801">
    <property type="entry name" value="Acetyl-CoA synthetase-like"/>
    <property type="match status" value="1"/>
</dbReference>
<dbReference type="Proteomes" id="UP001172083">
    <property type="component" value="Unassembled WGS sequence"/>
</dbReference>
<evidence type="ECO:0000256" key="4">
    <source>
        <dbReference type="ARBA" id="ARBA00022840"/>
    </source>
</evidence>
<evidence type="ECO:0000256" key="3">
    <source>
        <dbReference type="ARBA" id="ARBA00022741"/>
    </source>
</evidence>
<evidence type="ECO:0000256" key="1">
    <source>
        <dbReference type="ARBA" id="ARBA00006432"/>
    </source>
</evidence>
<feature type="domain" description="AMP-dependent synthetase/ligase" evidence="5">
    <location>
        <begin position="51"/>
        <end position="395"/>
    </location>
</feature>
<dbReference type="PANTHER" id="PTHR43107:SF15">
    <property type="entry name" value="FATTY ACID TRANSPORT PROTEIN 3, ISOFORM A"/>
    <property type="match status" value="1"/>
</dbReference>
<keyword evidence="7" id="KW-1185">Reference proteome</keyword>